<feature type="transmembrane region" description="Helical" evidence="2">
    <location>
        <begin position="430"/>
        <end position="451"/>
    </location>
</feature>
<evidence type="ECO:0000313" key="4">
    <source>
        <dbReference type="EMBL" id="MDA0562870.1"/>
    </source>
</evidence>
<dbReference type="RefSeq" id="WP_270070152.1">
    <property type="nucleotide sequence ID" value="NZ_JAJAQC010000001.1"/>
</dbReference>
<dbReference type="EMBL" id="JAJAQC010000001">
    <property type="protein sequence ID" value="MDA0562870.1"/>
    <property type="molecule type" value="Genomic_DNA"/>
</dbReference>
<name>A0A9X3NGZ5_9ACTN</name>
<organism evidence="4 5">
    <name type="scientific">Streptomonospora mangrovi</name>
    <dbReference type="NCBI Taxonomy" id="2883123"/>
    <lineage>
        <taxon>Bacteria</taxon>
        <taxon>Bacillati</taxon>
        <taxon>Actinomycetota</taxon>
        <taxon>Actinomycetes</taxon>
        <taxon>Streptosporangiales</taxon>
        <taxon>Nocardiopsidaceae</taxon>
        <taxon>Streptomonospora</taxon>
    </lineage>
</organism>
<keyword evidence="2" id="KW-0472">Membrane</keyword>
<sequence length="640" mass="67054">MPKIRRIVGFLLLIAAVFAVPSSASAMSRIPGCEGEPTPVVESTADGMQGYFDAPLGWTPQPVSVGRGGNSDTTRYELVTASYWQEIGIAGMGWHTIRDSCIDHMADAPISGIANLMWLCARGISLVSITLYEWAASGDALSGLETLVVAGVEGLRRAVWGPFLAVVVVLGAVWMGWWGLVRQRPSVTVEGAAWMVAATVLGVWVVSSPGTIVDTAGRATLLGADIAHIALGPVRAAATGAPECPADRGGVLAQGADSGWSGREITVQTHAENLWSGLVCRPWIAGQFGNSEAGRVVEVEFASDLIAAQSVGRSTTHHIADGRLNATAVYESKAAGFEDLSERLEEDHPQVYPLYAGDRPWDRVGVAGMALVASICAGGLLFIVALSSLVAQMAFFLLLLLAPVFCVLGVHPGRGRTLLIRWVETTLGILLRQIVLHLLLMLLVEVYITILGWEMSWGGQMVVLTLATLALLLYRRRLTDIVSSVTAQTAPHRAGAQVVRAGVAGAVGGAGAAGLMGARGARGAPGREGASGSVRRGRVSWRKSGGQGQRRPGRGAGAGQPQQRADRPTGSAGQQRPADPPPDRASGPGRGHTGRGDSADPGGSGRRRSTWAAPRLPGRDPSPPAHRDPSPRPRDGGEGR</sequence>
<evidence type="ECO:0000313" key="5">
    <source>
        <dbReference type="Proteomes" id="UP001140076"/>
    </source>
</evidence>
<feature type="compositionally biased region" description="Basic and acidic residues" evidence="1">
    <location>
        <begin position="625"/>
        <end position="640"/>
    </location>
</feature>
<feature type="transmembrane region" description="Helical" evidence="2">
    <location>
        <begin position="390"/>
        <end position="410"/>
    </location>
</feature>
<accession>A0A9X3NGZ5</accession>
<keyword evidence="3" id="KW-0732">Signal</keyword>
<feature type="region of interest" description="Disordered" evidence="1">
    <location>
        <begin position="517"/>
        <end position="640"/>
    </location>
</feature>
<evidence type="ECO:0008006" key="6">
    <source>
        <dbReference type="Google" id="ProtNLM"/>
    </source>
</evidence>
<feature type="transmembrane region" description="Helical" evidence="2">
    <location>
        <begin position="457"/>
        <end position="474"/>
    </location>
</feature>
<keyword evidence="5" id="KW-1185">Reference proteome</keyword>
<proteinExistence type="predicted"/>
<feature type="transmembrane region" description="Helical" evidence="2">
    <location>
        <begin position="364"/>
        <end position="384"/>
    </location>
</feature>
<evidence type="ECO:0000256" key="1">
    <source>
        <dbReference type="SAM" id="MobiDB-lite"/>
    </source>
</evidence>
<feature type="transmembrane region" description="Helical" evidence="2">
    <location>
        <begin position="159"/>
        <end position="180"/>
    </location>
</feature>
<protein>
    <recommendedName>
        <fullName evidence="6">TrbL/VirB6 plasmid conjugal transfer protein</fullName>
    </recommendedName>
</protein>
<keyword evidence="2" id="KW-0812">Transmembrane</keyword>
<dbReference type="AlphaFoldDB" id="A0A9X3NGZ5"/>
<evidence type="ECO:0000256" key="3">
    <source>
        <dbReference type="SAM" id="SignalP"/>
    </source>
</evidence>
<evidence type="ECO:0000256" key="2">
    <source>
        <dbReference type="SAM" id="Phobius"/>
    </source>
</evidence>
<feature type="signal peptide" evidence="3">
    <location>
        <begin position="1"/>
        <end position="26"/>
    </location>
</feature>
<keyword evidence="2" id="KW-1133">Transmembrane helix</keyword>
<feature type="compositionally biased region" description="Low complexity" evidence="1">
    <location>
        <begin position="517"/>
        <end position="534"/>
    </location>
</feature>
<feature type="chain" id="PRO_5040936886" description="TrbL/VirB6 plasmid conjugal transfer protein" evidence="3">
    <location>
        <begin position="27"/>
        <end position="640"/>
    </location>
</feature>
<comment type="caution">
    <text evidence="4">The sequence shown here is derived from an EMBL/GenBank/DDBJ whole genome shotgun (WGS) entry which is preliminary data.</text>
</comment>
<reference evidence="4" key="1">
    <citation type="submission" date="2021-10" db="EMBL/GenBank/DDBJ databases">
        <title>Streptomonospora sp. nov., isolated from mangrove soil.</title>
        <authorList>
            <person name="Chen X."/>
            <person name="Ge X."/>
            <person name="Liu W."/>
        </authorList>
    </citation>
    <scope>NUCLEOTIDE SEQUENCE</scope>
    <source>
        <strain evidence="4">S1-112</strain>
    </source>
</reference>
<gene>
    <name evidence="4" type="ORF">LG943_00740</name>
</gene>
<dbReference type="Proteomes" id="UP001140076">
    <property type="component" value="Unassembled WGS sequence"/>
</dbReference>